<dbReference type="SUPFAM" id="SSF55797">
    <property type="entry name" value="PR-1-like"/>
    <property type="match status" value="1"/>
</dbReference>
<dbReference type="STRING" id="53326.A0A016SXY5"/>
<evidence type="ECO:0000313" key="4">
    <source>
        <dbReference type="Proteomes" id="UP000024635"/>
    </source>
</evidence>
<accession>A0A016SXY5</accession>
<evidence type="ECO:0000313" key="3">
    <source>
        <dbReference type="EMBL" id="EYB95194.1"/>
    </source>
</evidence>
<dbReference type="CDD" id="cd05380">
    <property type="entry name" value="CAP_euk"/>
    <property type="match status" value="1"/>
</dbReference>
<dbReference type="InterPro" id="IPR035940">
    <property type="entry name" value="CAP_sf"/>
</dbReference>
<gene>
    <name evidence="3" type="primary">Acey_s0162.g3399</name>
    <name evidence="3" type="ORF">Y032_0162g3399</name>
</gene>
<sequence>MCFAVLVYAAVALAYGTNTWQTDSTHDIFLQRTSIKERPVGVLSHPTIRATNMEAAYLAVILVFLTTCSNIGTATTAFNCKDSLISDEWRETVLSAHNENRRELAKGSQMGKAAALPKATKMKELYWDCAVEEKARTQADTCGTPTPPQNYGAVQLKMRIKGQCDEDSS</sequence>
<dbReference type="Pfam" id="PF00188">
    <property type="entry name" value="CAP"/>
    <property type="match status" value="1"/>
</dbReference>
<evidence type="ECO:0000256" key="1">
    <source>
        <dbReference type="SAM" id="SignalP"/>
    </source>
</evidence>
<evidence type="ECO:0000259" key="2">
    <source>
        <dbReference type="Pfam" id="PF00188"/>
    </source>
</evidence>
<dbReference type="InterPro" id="IPR014044">
    <property type="entry name" value="CAP_dom"/>
</dbReference>
<dbReference type="AlphaFoldDB" id="A0A016SXY5"/>
<comment type="caution">
    <text evidence="3">The sequence shown here is derived from an EMBL/GenBank/DDBJ whole genome shotgun (WGS) entry which is preliminary data.</text>
</comment>
<dbReference type="Proteomes" id="UP000024635">
    <property type="component" value="Unassembled WGS sequence"/>
</dbReference>
<organism evidence="3 4">
    <name type="scientific">Ancylostoma ceylanicum</name>
    <dbReference type="NCBI Taxonomy" id="53326"/>
    <lineage>
        <taxon>Eukaryota</taxon>
        <taxon>Metazoa</taxon>
        <taxon>Ecdysozoa</taxon>
        <taxon>Nematoda</taxon>
        <taxon>Chromadorea</taxon>
        <taxon>Rhabditida</taxon>
        <taxon>Rhabditina</taxon>
        <taxon>Rhabditomorpha</taxon>
        <taxon>Strongyloidea</taxon>
        <taxon>Ancylostomatidae</taxon>
        <taxon>Ancylostomatinae</taxon>
        <taxon>Ancylostoma</taxon>
    </lineage>
</organism>
<name>A0A016SXY5_9BILA</name>
<keyword evidence="1" id="KW-0732">Signal</keyword>
<reference evidence="4" key="1">
    <citation type="journal article" date="2015" name="Nat. Genet.">
        <title>The genome and transcriptome of the zoonotic hookworm Ancylostoma ceylanicum identify infection-specific gene families.</title>
        <authorList>
            <person name="Schwarz E.M."/>
            <person name="Hu Y."/>
            <person name="Antoshechkin I."/>
            <person name="Miller M.M."/>
            <person name="Sternberg P.W."/>
            <person name="Aroian R.V."/>
        </authorList>
    </citation>
    <scope>NUCLEOTIDE SEQUENCE</scope>
    <source>
        <strain evidence="4">HY135</strain>
    </source>
</reference>
<dbReference type="EMBL" id="JARK01001498">
    <property type="protein sequence ID" value="EYB95194.1"/>
    <property type="molecule type" value="Genomic_DNA"/>
</dbReference>
<keyword evidence="4" id="KW-1185">Reference proteome</keyword>
<feature type="chain" id="PRO_5001486964" description="SCP domain-containing protein" evidence="1">
    <location>
        <begin position="17"/>
        <end position="169"/>
    </location>
</feature>
<dbReference type="Gene3D" id="3.40.33.10">
    <property type="entry name" value="CAP"/>
    <property type="match status" value="1"/>
</dbReference>
<feature type="signal peptide" evidence="1">
    <location>
        <begin position="1"/>
        <end position="16"/>
    </location>
</feature>
<proteinExistence type="predicted"/>
<dbReference type="OrthoDB" id="5868561at2759"/>
<feature type="domain" description="SCP" evidence="2">
    <location>
        <begin position="94"/>
        <end position="152"/>
    </location>
</feature>
<protein>
    <recommendedName>
        <fullName evidence="2">SCP domain-containing protein</fullName>
    </recommendedName>
</protein>